<feature type="chain" id="PRO_5031107084" evidence="2">
    <location>
        <begin position="25"/>
        <end position="141"/>
    </location>
</feature>
<dbReference type="PROSITE" id="PS51257">
    <property type="entry name" value="PROKAR_LIPOPROTEIN"/>
    <property type="match status" value="1"/>
</dbReference>
<gene>
    <name evidence="3" type="ORF">BJY14_008908</name>
</gene>
<reference evidence="3 4" key="1">
    <citation type="submission" date="2020-07" db="EMBL/GenBank/DDBJ databases">
        <title>Sequencing the genomes of 1000 actinobacteria strains.</title>
        <authorList>
            <person name="Klenk H.-P."/>
        </authorList>
    </citation>
    <scope>NUCLEOTIDE SEQUENCE [LARGE SCALE GENOMIC DNA]</scope>
    <source>
        <strain evidence="3 4">DSM 40398</strain>
    </source>
</reference>
<evidence type="ECO:0000256" key="1">
    <source>
        <dbReference type="SAM" id="MobiDB-lite"/>
    </source>
</evidence>
<keyword evidence="4" id="KW-1185">Reference proteome</keyword>
<protein>
    <submittedName>
        <fullName evidence="3">Glucose/arabinose dehydrogenase</fullName>
    </submittedName>
</protein>
<dbReference type="Gene3D" id="2.60.40.420">
    <property type="entry name" value="Cupredoxins - blue copper proteins"/>
    <property type="match status" value="1"/>
</dbReference>
<organism evidence="3 4">
    <name type="scientific">Actinomadura luteofluorescens</name>
    <dbReference type="NCBI Taxonomy" id="46163"/>
    <lineage>
        <taxon>Bacteria</taxon>
        <taxon>Bacillati</taxon>
        <taxon>Actinomycetota</taxon>
        <taxon>Actinomycetes</taxon>
        <taxon>Streptosporangiales</taxon>
        <taxon>Thermomonosporaceae</taxon>
        <taxon>Actinomadura</taxon>
    </lineage>
</organism>
<dbReference type="AlphaFoldDB" id="A0A7Y9ETQ4"/>
<dbReference type="SUPFAM" id="SSF49503">
    <property type="entry name" value="Cupredoxins"/>
    <property type="match status" value="1"/>
</dbReference>
<sequence>MRRRTRTRATTALIAAAAALAAAAACGEPAPRTPPAARSGSPAAPGSAPAASGPSAVRITVTVTGGKAHTARRRVKVPRGATVEITVTGDTADEFHLHGYDRELELRPGRAATLRFTAGTPGVFEAELHHSGARVLELQVG</sequence>
<dbReference type="RefSeq" id="WP_179849050.1">
    <property type="nucleotide sequence ID" value="NZ_JACCBA010000001.1"/>
</dbReference>
<feature type="compositionally biased region" description="Low complexity" evidence="1">
    <location>
        <begin position="35"/>
        <end position="56"/>
    </location>
</feature>
<evidence type="ECO:0000313" key="3">
    <source>
        <dbReference type="EMBL" id="NYD52925.1"/>
    </source>
</evidence>
<evidence type="ECO:0000256" key="2">
    <source>
        <dbReference type="SAM" id="SignalP"/>
    </source>
</evidence>
<comment type="caution">
    <text evidence="3">The sequence shown here is derived from an EMBL/GenBank/DDBJ whole genome shotgun (WGS) entry which is preliminary data.</text>
</comment>
<keyword evidence="2" id="KW-0732">Signal</keyword>
<dbReference type="Proteomes" id="UP000529783">
    <property type="component" value="Unassembled WGS sequence"/>
</dbReference>
<feature type="region of interest" description="Disordered" evidence="1">
    <location>
        <begin position="28"/>
        <end position="56"/>
    </location>
</feature>
<accession>A0A7Y9ETQ4</accession>
<dbReference type="EMBL" id="JACCBA010000001">
    <property type="protein sequence ID" value="NYD52925.1"/>
    <property type="molecule type" value="Genomic_DNA"/>
</dbReference>
<proteinExistence type="predicted"/>
<feature type="signal peptide" evidence="2">
    <location>
        <begin position="1"/>
        <end position="24"/>
    </location>
</feature>
<evidence type="ECO:0000313" key="4">
    <source>
        <dbReference type="Proteomes" id="UP000529783"/>
    </source>
</evidence>
<name>A0A7Y9ETQ4_9ACTN</name>
<dbReference type="InterPro" id="IPR008972">
    <property type="entry name" value="Cupredoxin"/>
</dbReference>